<dbReference type="PANTHER" id="PTHR43369">
    <property type="entry name" value="PHOSPHORIBOSYLGLYCINAMIDE FORMYLTRANSFERASE"/>
    <property type="match status" value="1"/>
</dbReference>
<dbReference type="SUPFAM" id="SSF53328">
    <property type="entry name" value="Formyltransferase"/>
    <property type="match status" value="1"/>
</dbReference>
<gene>
    <name evidence="6" type="ORF">MNB_SV-12-1128</name>
</gene>
<dbReference type="AlphaFoldDB" id="A0A1W1BBZ4"/>
<protein>
    <recommendedName>
        <fullName evidence="2">phosphoribosylglycinamide formyltransferase 1</fullName>
        <ecNumber evidence="2">2.1.2.2</ecNumber>
    </recommendedName>
</protein>
<dbReference type="Pfam" id="PF00551">
    <property type="entry name" value="Formyl_trans_N"/>
    <property type="match status" value="1"/>
</dbReference>
<organism evidence="6">
    <name type="scientific">hydrothermal vent metagenome</name>
    <dbReference type="NCBI Taxonomy" id="652676"/>
    <lineage>
        <taxon>unclassified sequences</taxon>
        <taxon>metagenomes</taxon>
        <taxon>ecological metagenomes</taxon>
    </lineage>
</organism>
<evidence type="ECO:0000256" key="1">
    <source>
        <dbReference type="ARBA" id="ARBA00005054"/>
    </source>
</evidence>
<dbReference type="InterPro" id="IPR004607">
    <property type="entry name" value="GART"/>
</dbReference>
<evidence type="ECO:0000256" key="2">
    <source>
        <dbReference type="ARBA" id="ARBA00012254"/>
    </source>
</evidence>
<sequence length="186" mass="20916">MKKIAVLFSGTGSNLAYILEHLHKKELEVVVALTNRPNAGGIAFANEYNVPVEIIDSKSFESREIFDKQIVKTLEKYKPDLTVLAGFMRILTTVFTDKIRAINLHPSLLPRHKGIQAIERSYADEFDIGGVSVHWVNSELDGGEVILQKEVSKIGKSFEEYEDEVKRIEKIALSDGILEVLFCNPK</sequence>
<feature type="domain" description="Formyl transferase N-terminal" evidence="5">
    <location>
        <begin position="2"/>
        <end position="174"/>
    </location>
</feature>
<dbReference type="GO" id="GO:0006189">
    <property type="term" value="P:'de novo' IMP biosynthetic process"/>
    <property type="evidence" value="ECO:0007669"/>
    <property type="project" value="InterPro"/>
</dbReference>
<evidence type="ECO:0000259" key="5">
    <source>
        <dbReference type="Pfam" id="PF00551"/>
    </source>
</evidence>
<dbReference type="PANTHER" id="PTHR43369:SF2">
    <property type="entry name" value="PHOSPHORIBOSYLGLYCINAMIDE FORMYLTRANSFERASE"/>
    <property type="match status" value="1"/>
</dbReference>
<dbReference type="GO" id="GO:0004644">
    <property type="term" value="F:phosphoribosylglycinamide formyltransferase activity"/>
    <property type="evidence" value="ECO:0007669"/>
    <property type="project" value="UniProtKB-EC"/>
</dbReference>
<dbReference type="GO" id="GO:0005737">
    <property type="term" value="C:cytoplasm"/>
    <property type="evidence" value="ECO:0007669"/>
    <property type="project" value="TreeGrafter"/>
</dbReference>
<evidence type="ECO:0000313" key="6">
    <source>
        <dbReference type="EMBL" id="SFV51064.1"/>
    </source>
</evidence>
<dbReference type="Gene3D" id="3.40.50.170">
    <property type="entry name" value="Formyl transferase, N-terminal domain"/>
    <property type="match status" value="1"/>
</dbReference>
<accession>A0A1W1BBZ4</accession>
<proteinExistence type="predicted"/>
<keyword evidence="4" id="KW-0658">Purine biosynthesis</keyword>
<dbReference type="NCBIfam" id="TIGR00639">
    <property type="entry name" value="PurN"/>
    <property type="match status" value="1"/>
</dbReference>
<evidence type="ECO:0000256" key="3">
    <source>
        <dbReference type="ARBA" id="ARBA00022679"/>
    </source>
</evidence>
<evidence type="ECO:0000256" key="4">
    <source>
        <dbReference type="ARBA" id="ARBA00022755"/>
    </source>
</evidence>
<name>A0A1W1BBZ4_9ZZZZ</name>
<dbReference type="InterPro" id="IPR002376">
    <property type="entry name" value="Formyl_transf_N"/>
</dbReference>
<keyword evidence="3 6" id="KW-0808">Transferase</keyword>
<reference evidence="6" key="1">
    <citation type="submission" date="2016-10" db="EMBL/GenBank/DDBJ databases">
        <authorList>
            <person name="de Groot N.N."/>
        </authorList>
    </citation>
    <scope>NUCLEOTIDE SEQUENCE</scope>
</reference>
<dbReference type="EMBL" id="FPHE01000014">
    <property type="protein sequence ID" value="SFV51064.1"/>
    <property type="molecule type" value="Genomic_DNA"/>
</dbReference>
<comment type="pathway">
    <text evidence="1">Purine metabolism; IMP biosynthesis via de novo pathway; N(2)-formyl-N(1)-(5-phospho-D-ribosyl)glycinamide from N(1)-(5-phospho-D-ribosyl)glycinamide (10-formyl THF route): step 1/1.</text>
</comment>
<dbReference type="InterPro" id="IPR036477">
    <property type="entry name" value="Formyl_transf_N_sf"/>
</dbReference>
<dbReference type="EC" id="2.1.2.2" evidence="2"/>